<dbReference type="Proteomes" id="UP000094112">
    <property type="component" value="Unassembled WGS sequence"/>
</dbReference>
<evidence type="ECO:0000256" key="3">
    <source>
        <dbReference type="ARBA" id="ARBA00022771"/>
    </source>
</evidence>
<proteinExistence type="predicted"/>
<dbReference type="Gene3D" id="2.10.230.10">
    <property type="entry name" value="Heat shock protein DnaJ, cysteine-rich domain"/>
    <property type="match status" value="1"/>
</dbReference>
<keyword evidence="1 6" id="KW-0479">Metal-binding</keyword>
<dbReference type="InterPro" id="IPR044713">
    <property type="entry name" value="DNJA1/2-like"/>
</dbReference>
<dbReference type="Pfam" id="PF01556">
    <property type="entry name" value="DnaJ_C"/>
    <property type="match status" value="1"/>
</dbReference>
<dbReference type="AlphaFoldDB" id="A0A1E3P8K1"/>
<dbReference type="CDD" id="cd10747">
    <property type="entry name" value="DnaJ_C"/>
    <property type="match status" value="1"/>
</dbReference>
<keyword evidence="4 6" id="KW-0862">Zinc</keyword>
<dbReference type="SUPFAM" id="SSF46565">
    <property type="entry name" value="Chaperone J-domain"/>
    <property type="match status" value="1"/>
</dbReference>
<dbReference type="InterPro" id="IPR002939">
    <property type="entry name" value="DnaJ_C"/>
</dbReference>
<evidence type="ECO:0000259" key="7">
    <source>
        <dbReference type="PROSITE" id="PS50076"/>
    </source>
</evidence>
<dbReference type="PANTHER" id="PTHR43888">
    <property type="entry name" value="DNAJ-LIKE-2, ISOFORM A-RELATED"/>
    <property type="match status" value="1"/>
</dbReference>
<keyword evidence="3 6" id="KW-0863">Zinc-finger</keyword>
<evidence type="ECO:0000256" key="6">
    <source>
        <dbReference type="PROSITE-ProRule" id="PRU00546"/>
    </source>
</evidence>
<protein>
    <recommendedName>
        <fullName evidence="11">J domain-containing protein</fullName>
    </recommendedName>
</protein>
<evidence type="ECO:0000256" key="5">
    <source>
        <dbReference type="ARBA" id="ARBA00023186"/>
    </source>
</evidence>
<evidence type="ECO:0000256" key="1">
    <source>
        <dbReference type="ARBA" id="ARBA00022723"/>
    </source>
</evidence>
<dbReference type="SMART" id="SM00271">
    <property type="entry name" value="DnaJ"/>
    <property type="match status" value="1"/>
</dbReference>
<dbReference type="GO" id="GO:0006457">
    <property type="term" value="P:protein folding"/>
    <property type="evidence" value="ECO:0007669"/>
    <property type="project" value="InterPro"/>
</dbReference>
<dbReference type="CDD" id="cd10719">
    <property type="entry name" value="DnaJ_zf"/>
    <property type="match status" value="1"/>
</dbReference>
<dbReference type="Gene3D" id="2.60.260.20">
    <property type="entry name" value="Urease metallochaperone UreE, N-terminal domain"/>
    <property type="match status" value="2"/>
</dbReference>
<dbReference type="GO" id="GO:0051082">
    <property type="term" value="F:unfolded protein binding"/>
    <property type="evidence" value="ECO:0007669"/>
    <property type="project" value="InterPro"/>
</dbReference>
<reference evidence="9 10" key="1">
    <citation type="journal article" date="2016" name="Proc. Natl. Acad. Sci. U.S.A.">
        <title>Comparative genomics of biotechnologically important yeasts.</title>
        <authorList>
            <person name="Riley R."/>
            <person name="Haridas S."/>
            <person name="Wolfe K.H."/>
            <person name="Lopes M.R."/>
            <person name="Hittinger C.T."/>
            <person name="Goeker M."/>
            <person name="Salamov A.A."/>
            <person name="Wisecaver J.H."/>
            <person name="Long T.M."/>
            <person name="Calvey C.H."/>
            <person name="Aerts A.L."/>
            <person name="Barry K.W."/>
            <person name="Choi C."/>
            <person name="Clum A."/>
            <person name="Coughlan A.Y."/>
            <person name="Deshpande S."/>
            <person name="Douglass A.P."/>
            <person name="Hanson S.J."/>
            <person name="Klenk H.-P."/>
            <person name="LaButti K.M."/>
            <person name="Lapidus A."/>
            <person name="Lindquist E.A."/>
            <person name="Lipzen A.M."/>
            <person name="Meier-Kolthoff J.P."/>
            <person name="Ohm R.A."/>
            <person name="Otillar R.P."/>
            <person name="Pangilinan J.L."/>
            <person name="Peng Y."/>
            <person name="Rokas A."/>
            <person name="Rosa C.A."/>
            <person name="Scheuner C."/>
            <person name="Sibirny A.A."/>
            <person name="Slot J.C."/>
            <person name="Stielow J.B."/>
            <person name="Sun H."/>
            <person name="Kurtzman C.P."/>
            <person name="Blackwell M."/>
            <person name="Grigoriev I.V."/>
            <person name="Jeffries T.W."/>
        </authorList>
    </citation>
    <scope>NUCLEOTIDE SEQUENCE [LARGE SCALE GENOMIC DNA]</scope>
    <source>
        <strain evidence="10">ATCC 58044 / CBS 1984 / NCYC 433 / NRRL Y-366-8</strain>
    </source>
</reference>
<name>A0A1E3P8K1_WICAA</name>
<sequence length="402" mass="44692">YDILGVDRSATSIEIKKAYRKLALSHHPDKVPEDQREESEIKFKEISAAYEILIDDTKRSNFDQYGDANGPSSNGFGGNSYGYDDVPGFGPEDFFSFFNGGAGGHPGAHARQRATKTEDAKLDINVTLADLYNGKTVKITSTRNILCALCKGLGVKANAKTKQCGVCKGEGYVRKIRRVGPGMVTQDYVDCTTCKGKGVIYRSKDKCKKCDGKTTEEETKILEFVIEKGSSFGDSIVLKNESDEAYGKEAGDVILTIHEKSTNETFERMKNDLYADLTISLAESLCGFKDKIILKHLDDRLLKISTPTGKVLRPNDFLKIEGEGFPIKNSSKRGDLYLKVVVEFPPDNWFTEKAELQKVLSILPGSSEKIIDEDISINNVDIVDFKVIHYDNLPEYVEDDEN</sequence>
<dbReference type="GO" id="GO:0001671">
    <property type="term" value="F:ATPase activator activity"/>
    <property type="evidence" value="ECO:0007669"/>
    <property type="project" value="EnsemblFungi"/>
</dbReference>
<dbReference type="InterPro" id="IPR018253">
    <property type="entry name" value="DnaJ_domain_CS"/>
</dbReference>
<dbReference type="Pfam" id="PF00684">
    <property type="entry name" value="DnaJ_CXXCXGXG"/>
    <property type="match status" value="1"/>
</dbReference>
<dbReference type="Gene3D" id="1.10.287.110">
    <property type="entry name" value="DnaJ domain"/>
    <property type="match status" value="1"/>
</dbReference>
<dbReference type="InterPro" id="IPR036410">
    <property type="entry name" value="HSP_DnaJ_Cys-rich_dom_sf"/>
</dbReference>
<dbReference type="GO" id="GO:0030544">
    <property type="term" value="F:Hsp70 protein binding"/>
    <property type="evidence" value="ECO:0007669"/>
    <property type="project" value="InterPro"/>
</dbReference>
<accession>A0A1E3P8K1</accession>
<dbReference type="FunFam" id="2.10.230.10:FF:000001">
    <property type="entry name" value="DnaJ subfamily A member 2"/>
    <property type="match status" value="1"/>
</dbReference>
<evidence type="ECO:0000256" key="4">
    <source>
        <dbReference type="ARBA" id="ARBA00022833"/>
    </source>
</evidence>
<evidence type="ECO:0000256" key="2">
    <source>
        <dbReference type="ARBA" id="ARBA00022737"/>
    </source>
</evidence>
<dbReference type="GO" id="GO:0030150">
    <property type="term" value="P:protein import into mitochondrial matrix"/>
    <property type="evidence" value="ECO:0007669"/>
    <property type="project" value="EnsemblFungi"/>
</dbReference>
<dbReference type="GO" id="GO:0008270">
    <property type="term" value="F:zinc ion binding"/>
    <property type="evidence" value="ECO:0007669"/>
    <property type="project" value="UniProtKB-KW"/>
</dbReference>
<dbReference type="Pfam" id="PF00226">
    <property type="entry name" value="DnaJ"/>
    <property type="match status" value="1"/>
</dbReference>
<dbReference type="InterPro" id="IPR036869">
    <property type="entry name" value="J_dom_sf"/>
</dbReference>
<dbReference type="CDD" id="cd06257">
    <property type="entry name" value="DnaJ"/>
    <property type="match status" value="1"/>
</dbReference>
<dbReference type="FunFam" id="2.60.260.20:FF:000003">
    <property type="entry name" value="DnaJ subfamily A member 2"/>
    <property type="match status" value="1"/>
</dbReference>
<keyword evidence="5" id="KW-0143">Chaperone</keyword>
<evidence type="ECO:0000313" key="10">
    <source>
        <dbReference type="Proteomes" id="UP000094112"/>
    </source>
</evidence>
<dbReference type="PROSITE" id="PS50076">
    <property type="entry name" value="DNAJ_2"/>
    <property type="match status" value="1"/>
</dbReference>
<dbReference type="STRING" id="683960.A0A1E3P8K1"/>
<dbReference type="InterPro" id="IPR001305">
    <property type="entry name" value="HSP_DnaJ_Cys-rich_dom"/>
</dbReference>
<evidence type="ECO:0000313" key="9">
    <source>
        <dbReference type="EMBL" id="ODQ61698.1"/>
    </source>
</evidence>
<keyword evidence="2" id="KW-0677">Repeat</keyword>
<organism evidence="9 10">
    <name type="scientific">Wickerhamomyces anomalus (strain ATCC 58044 / CBS 1984 / NCYC 433 / NRRL Y-366-8)</name>
    <name type="common">Yeast</name>
    <name type="synonym">Hansenula anomala</name>
    <dbReference type="NCBI Taxonomy" id="683960"/>
    <lineage>
        <taxon>Eukaryota</taxon>
        <taxon>Fungi</taxon>
        <taxon>Dikarya</taxon>
        <taxon>Ascomycota</taxon>
        <taxon>Saccharomycotina</taxon>
        <taxon>Saccharomycetes</taxon>
        <taxon>Phaffomycetales</taxon>
        <taxon>Wickerhamomycetaceae</taxon>
        <taxon>Wickerhamomyces</taxon>
    </lineage>
</organism>
<dbReference type="RefSeq" id="XP_019040905.1">
    <property type="nucleotide sequence ID" value="XM_019180819.1"/>
</dbReference>
<feature type="domain" description="J" evidence="7">
    <location>
        <begin position="1"/>
        <end position="66"/>
    </location>
</feature>
<dbReference type="EMBL" id="KV454208">
    <property type="protein sequence ID" value="ODQ61698.1"/>
    <property type="molecule type" value="Genomic_DNA"/>
</dbReference>
<feature type="non-terminal residue" evidence="9">
    <location>
        <position position="402"/>
    </location>
</feature>
<dbReference type="GeneID" id="30198065"/>
<evidence type="ECO:0008006" key="11">
    <source>
        <dbReference type="Google" id="ProtNLM"/>
    </source>
</evidence>
<dbReference type="SUPFAM" id="SSF49493">
    <property type="entry name" value="HSP40/DnaJ peptide-binding domain"/>
    <property type="match status" value="2"/>
</dbReference>
<dbReference type="SUPFAM" id="SSF57938">
    <property type="entry name" value="DnaJ/Hsp40 cysteine-rich domain"/>
    <property type="match status" value="1"/>
</dbReference>
<feature type="non-terminal residue" evidence="9">
    <location>
        <position position="1"/>
    </location>
</feature>
<dbReference type="PROSITE" id="PS00636">
    <property type="entry name" value="DNAJ_1"/>
    <property type="match status" value="1"/>
</dbReference>
<dbReference type="InterPro" id="IPR008971">
    <property type="entry name" value="HSP40/DnaJ_pept-bd"/>
</dbReference>
<evidence type="ECO:0000259" key="8">
    <source>
        <dbReference type="PROSITE" id="PS51188"/>
    </source>
</evidence>
<gene>
    <name evidence="9" type="ORF">WICANDRAFT_19218</name>
</gene>
<dbReference type="PROSITE" id="PS51188">
    <property type="entry name" value="ZF_CR"/>
    <property type="match status" value="1"/>
</dbReference>
<dbReference type="GO" id="GO:0005741">
    <property type="term" value="C:mitochondrial outer membrane"/>
    <property type="evidence" value="ECO:0007669"/>
    <property type="project" value="EnsemblFungi"/>
</dbReference>
<dbReference type="OrthoDB" id="550424at2759"/>
<dbReference type="PRINTS" id="PR00625">
    <property type="entry name" value="JDOMAIN"/>
</dbReference>
<dbReference type="InterPro" id="IPR001623">
    <property type="entry name" value="DnaJ_domain"/>
</dbReference>
<feature type="domain" description="CR-type" evidence="8">
    <location>
        <begin position="134"/>
        <end position="219"/>
    </location>
</feature>
<keyword evidence="10" id="KW-1185">Reference proteome</keyword>
<feature type="zinc finger region" description="CR-type" evidence="6">
    <location>
        <begin position="134"/>
        <end position="219"/>
    </location>
</feature>